<proteinExistence type="predicted"/>
<evidence type="ECO:0000313" key="1">
    <source>
        <dbReference type="EMBL" id="QJA64974.1"/>
    </source>
</evidence>
<sequence length="60" mass="6743">MRPIVCDKCDSYIDGEDNVFYAGVSNMLLKDEVRVEKPATKTLELCPKCGTKVIEFLKGM</sequence>
<name>A0A6M3KQI4_9ZZZZ</name>
<organism evidence="2">
    <name type="scientific">viral metagenome</name>
    <dbReference type="NCBI Taxonomy" id="1070528"/>
    <lineage>
        <taxon>unclassified sequences</taxon>
        <taxon>metagenomes</taxon>
        <taxon>organismal metagenomes</taxon>
    </lineage>
</organism>
<dbReference type="AlphaFoldDB" id="A0A6M3KQI4"/>
<dbReference type="EMBL" id="MT142516">
    <property type="protein sequence ID" value="QJA83744.1"/>
    <property type="molecule type" value="Genomic_DNA"/>
</dbReference>
<gene>
    <name evidence="2" type="ORF">MM415A00259_0069</name>
    <name evidence="1" type="ORF">MM415B00452_0075</name>
</gene>
<protein>
    <submittedName>
        <fullName evidence="2">Uncharacterized protein</fullName>
    </submittedName>
</protein>
<dbReference type="EMBL" id="MT141529">
    <property type="protein sequence ID" value="QJA64974.1"/>
    <property type="molecule type" value="Genomic_DNA"/>
</dbReference>
<reference evidence="2" key="1">
    <citation type="submission" date="2020-03" db="EMBL/GenBank/DDBJ databases">
        <title>The deep terrestrial virosphere.</title>
        <authorList>
            <person name="Holmfeldt K."/>
            <person name="Nilsson E."/>
            <person name="Simone D."/>
            <person name="Lopez-Fernandez M."/>
            <person name="Wu X."/>
            <person name="de Brujin I."/>
            <person name="Lundin D."/>
            <person name="Andersson A."/>
            <person name="Bertilsson S."/>
            <person name="Dopson M."/>
        </authorList>
    </citation>
    <scope>NUCLEOTIDE SEQUENCE</scope>
    <source>
        <strain evidence="2">MM415A00259</strain>
        <strain evidence="1">MM415B00452</strain>
    </source>
</reference>
<evidence type="ECO:0000313" key="2">
    <source>
        <dbReference type="EMBL" id="QJA83744.1"/>
    </source>
</evidence>
<accession>A0A6M3KQI4</accession>